<evidence type="ECO:0000256" key="1">
    <source>
        <dbReference type="ARBA" id="ARBA00008931"/>
    </source>
</evidence>
<evidence type="ECO:0000313" key="9">
    <source>
        <dbReference type="Proteomes" id="UP001058364"/>
    </source>
</evidence>
<dbReference type="InterPro" id="IPR047873">
    <property type="entry name" value="Ribosomal_uL16"/>
</dbReference>
<dbReference type="InterPro" id="IPR000114">
    <property type="entry name" value="Ribosomal_uL16_bact-type"/>
</dbReference>
<dbReference type="Pfam" id="PF00252">
    <property type="entry name" value="Ribosomal_L16"/>
    <property type="match status" value="1"/>
</dbReference>
<sequence>MLQPKRTKYRRNFRISHDKREAHKGNKVSFGEFGLQATTSAWVTARQIESARIAITRRMGREGDVHIRIFPHLSLTSKPIGVRMGSGKGSPEKWVAVVKVNTMMFEVSGVKEEIAKDALRLGGHKLPVKWKIVKANEEGDK</sequence>
<accession>A0ABY5TXR8</accession>
<keyword evidence="2 5" id="KW-0689">Ribosomal protein</keyword>
<dbReference type="PANTHER" id="PTHR12220:SF13">
    <property type="entry name" value="LARGE RIBOSOMAL SUBUNIT PROTEIN UL16M"/>
    <property type="match status" value="1"/>
</dbReference>
<dbReference type="InterPro" id="IPR016180">
    <property type="entry name" value="Ribosomal_uL16_dom"/>
</dbReference>
<dbReference type="EMBL" id="CP103423">
    <property type="protein sequence ID" value="UWD34296.1"/>
    <property type="molecule type" value="Genomic_DNA"/>
</dbReference>
<name>A0ABY5TXR8_9BACT</name>
<keyword evidence="5 7" id="KW-0820">tRNA-binding</keyword>
<evidence type="ECO:0000256" key="7">
    <source>
        <dbReference type="RuleBase" id="RU004414"/>
    </source>
</evidence>
<comment type="similarity">
    <text evidence="1 5 6">Belongs to the universal ribosomal protein uL16 family.</text>
</comment>
<organism evidence="8 9">
    <name type="scientific">Mesomycoplasma molare</name>
    <dbReference type="NCBI Taxonomy" id="171288"/>
    <lineage>
        <taxon>Bacteria</taxon>
        <taxon>Bacillati</taxon>
        <taxon>Mycoplasmatota</taxon>
        <taxon>Mycoplasmoidales</taxon>
        <taxon>Metamycoplasmataceae</taxon>
        <taxon>Mesomycoplasma</taxon>
    </lineage>
</organism>
<reference evidence="8" key="1">
    <citation type="submission" date="2022-08" db="EMBL/GenBank/DDBJ databases">
        <title>Complete genome sequence of Mycoplasma molare type strain H 542.</title>
        <authorList>
            <person name="Spergser J."/>
        </authorList>
    </citation>
    <scope>NUCLEOTIDE SEQUENCE</scope>
    <source>
        <strain evidence="8">H 542</strain>
    </source>
</reference>
<evidence type="ECO:0000256" key="3">
    <source>
        <dbReference type="ARBA" id="ARBA00023274"/>
    </source>
</evidence>
<evidence type="ECO:0000256" key="4">
    <source>
        <dbReference type="ARBA" id="ARBA00035198"/>
    </source>
</evidence>
<dbReference type="HAMAP" id="MF_01342">
    <property type="entry name" value="Ribosomal_uL16"/>
    <property type="match status" value="1"/>
</dbReference>
<proteinExistence type="inferred from homology"/>
<dbReference type="InterPro" id="IPR020798">
    <property type="entry name" value="Ribosomal_uL16_CS"/>
</dbReference>
<keyword evidence="5 7" id="KW-0699">rRNA-binding</keyword>
<keyword evidence="5 7" id="KW-0694">RNA-binding</keyword>
<dbReference type="Proteomes" id="UP001058364">
    <property type="component" value="Chromosome"/>
</dbReference>
<dbReference type="InterPro" id="IPR036920">
    <property type="entry name" value="Ribosomal_uL16_sf"/>
</dbReference>
<protein>
    <recommendedName>
        <fullName evidence="4 5">Large ribosomal subunit protein uL16</fullName>
    </recommendedName>
</protein>
<dbReference type="SUPFAM" id="SSF54686">
    <property type="entry name" value="Ribosomal protein L16p/L10e"/>
    <property type="match status" value="1"/>
</dbReference>
<evidence type="ECO:0000256" key="5">
    <source>
        <dbReference type="HAMAP-Rule" id="MF_01342"/>
    </source>
</evidence>
<dbReference type="GO" id="GO:0005840">
    <property type="term" value="C:ribosome"/>
    <property type="evidence" value="ECO:0007669"/>
    <property type="project" value="UniProtKB-KW"/>
</dbReference>
<dbReference type="RefSeq" id="WP_027123497.1">
    <property type="nucleotide sequence ID" value="NZ_CP103423.1"/>
</dbReference>
<evidence type="ECO:0000313" key="8">
    <source>
        <dbReference type="EMBL" id="UWD34296.1"/>
    </source>
</evidence>
<gene>
    <name evidence="5 8" type="primary">rplP</name>
    <name evidence="8" type="ORF">NX772_00490</name>
</gene>
<dbReference type="PANTHER" id="PTHR12220">
    <property type="entry name" value="50S/60S RIBOSOMAL PROTEIN L16"/>
    <property type="match status" value="1"/>
</dbReference>
<dbReference type="NCBIfam" id="TIGR01164">
    <property type="entry name" value="rplP_bact"/>
    <property type="match status" value="1"/>
</dbReference>
<dbReference type="CDD" id="cd01433">
    <property type="entry name" value="Ribosomal_L16_L10e"/>
    <property type="match status" value="1"/>
</dbReference>
<evidence type="ECO:0000256" key="6">
    <source>
        <dbReference type="RuleBase" id="RU004413"/>
    </source>
</evidence>
<dbReference type="Gene3D" id="3.90.1170.10">
    <property type="entry name" value="Ribosomal protein L10e/L16"/>
    <property type="match status" value="1"/>
</dbReference>
<dbReference type="PRINTS" id="PR00060">
    <property type="entry name" value="RIBOSOMALL16"/>
</dbReference>
<evidence type="ECO:0000256" key="2">
    <source>
        <dbReference type="ARBA" id="ARBA00022980"/>
    </source>
</evidence>
<keyword evidence="3 5" id="KW-0687">Ribonucleoprotein</keyword>
<comment type="function">
    <text evidence="5 7">Binds 23S rRNA and is also seen to make contacts with the A and possibly P site tRNAs.</text>
</comment>
<dbReference type="PROSITE" id="PS00701">
    <property type="entry name" value="RIBOSOMAL_L16_2"/>
    <property type="match status" value="1"/>
</dbReference>
<comment type="subunit">
    <text evidence="5 7">Part of the 50S ribosomal subunit.</text>
</comment>
<keyword evidence="9" id="KW-1185">Reference proteome</keyword>